<evidence type="ECO:0000313" key="1">
    <source>
        <dbReference type="EMBL" id="UWD33874.1"/>
    </source>
</evidence>
<sequence>MNNNNNNLFTIKINFTDNSIFQSWKSEIYFFLEEEYKWEKIKNNSLASFKQILVKIVNKKENKKEYLFLKNANFLVKENHIWINSLNEQEIYIDSNTLNDLYKNEINLVKQEIEYLNSINKISLNLENIIKESNFKEKLYKLRLIEKLNLRKKDKDEK</sequence>
<protein>
    <recommendedName>
        <fullName evidence="3">Chromosome segregation ATPase</fullName>
    </recommendedName>
</protein>
<gene>
    <name evidence="1" type="ORF">NX772_02065</name>
</gene>
<dbReference type="Proteomes" id="UP001058364">
    <property type="component" value="Chromosome"/>
</dbReference>
<organism evidence="1 2">
    <name type="scientific">Mesomycoplasma molare</name>
    <dbReference type="NCBI Taxonomy" id="171288"/>
    <lineage>
        <taxon>Bacteria</taxon>
        <taxon>Bacillati</taxon>
        <taxon>Mycoplasmatota</taxon>
        <taxon>Mycoplasmoidales</taxon>
        <taxon>Metamycoplasmataceae</taxon>
        <taxon>Mesomycoplasma</taxon>
    </lineage>
</organism>
<dbReference type="EMBL" id="CP103423">
    <property type="protein sequence ID" value="UWD33874.1"/>
    <property type="molecule type" value="Genomic_DNA"/>
</dbReference>
<dbReference type="NCBIfam" id="NF045935">
    <property type="entry name" value="MSC_0621_epsi"/>
    <property type="match status" value="1"/>
</dbReference>
<evidence type="ECO:0000313" key="2">
    <source>
        <dbReference type="Proteomes" id="UP001058364"/>
    </source>
</evidence>
<proteinExistence type="predicted"/>
<dbReference type="RefSeq" id="WP_027123315.1">
    <property type="nucleotide sequence ID" value="NZ_CP103423.1"/>
</dbReference>
<evidence type="ECO:0008006" key="3">
    <source>
        <dbReference type="Google" id="ProtNLM"/>
    </source>
</evidence>
<reference evidence="1" key="1">
    <citation type="submission" date="2022-08" db="EMBL/GenBank/DDBJ databases">
        <title>Complete genome sequence of Mycoplasma molare type strain H 542.</title>
        <authorList>
            <person name="Spergser J."/>
        </authorList>
    </citation>
    <scope>NUCLEOTIDE SEQUENCE</scope>
    <source>
        <strain evidence="1">H 542</strain>
    </source>
</reference>
<accession>A0ABY5TT69</accession>
<name>A0ABY5TT69_9BACT</name>
<keyword evidence="2" id="KW-1185">Reference proteome</keyword>